<evidence type="ECO:0000313" key="2">
    <source>
        <dbReference type="EMBL" id="PXF49499.1"/>
    </source>
</evidence>
<keyword evidence="3" id="KW-1185">Reference proteome</keyword>
<feature type="compositionally biased region" description="Polar residues" evidence="1">
    <location>
        <begin position="78"/>
        <end position="90"/>
    </location>
</feature>
<sequence length="142" mass="15666">MITKNISQGDEIETDKMSLTLTSRIATSSFDYNVGDFEDFGDEDVEEWDAKLEKKLNITIQRCNNGRPNGDAPFVSENDPSPLNMETSATALPGHLSNGNISFQDAADVQASDPMRRSSQPHISRWATGPQHGNLVEAKLRN</sequence>
<comment type="caution">
    <text evidence="2">The sequence shown here is derived from an EMBL/GenBank/DDBJ whole genome shotgun (WGS) entry which is preliminary data.</text>
</comment>
<feature type="region of interest" description="Disordered" evidence="1">
    <location>
        <begin position="64"/>
        <end position="142"/>
    </location>
</feature>
<gene>
    <name evidence="2" type="ORF">BWQ96_00815</name>
</gene>
<protein>
    <submittedName>
        <fullName evidence="2">Uncharacterized protein</fullName>
    </submittedName>
</protein>
<evidence type="ECO:0000313" key="3">
    <source>
        <dbReference type="Proteomes" id="UP000247409"/>
    </source>
</evidence>
<name>A0A2V3J527_9FLOR</name>
<dbReference type="AlphaFoldDB" id="A0A2V3J527"/>
<accession>A0A2V3J527</accession>
<dbReference type="EMBL" id="NBIV01000005">
    <property type="protein sequence ID" value="PXF49499.1"/>
    <property type="molecule type" value="Genomic_DNA"/>
</dbReference>
<organism evidence="2 3">
    <name type="scientific">Gracilariopsis chorda</name>
    <dbReference type="NCBI Taxonomy" id="448386"/>
    <lineage>
        <taxon>Eukaryota</taxon>
        <taxon>Rhodophyta</taxon>
        <taxon>Florideophyceae</taxon>
        <taxon>Rhodymeniophycidae</taxon>
        <taxon>Gracilariales</taxon>
        <taxon>Gracilariaceae</taxon>
        <taxon>Gracilariopsis</taxon>
    </lineage>
</organism>
<reference evidence="2 3" key="1">
    <citation type="journal article" date="2018" name="Mol. Biol. Evol.">
        <title>Analysis of the draft genome of the red seaweed Gracilariopsis chorda provides insights into genome size evolution in Rhodophyta.</title>
        <authorList>
            <person name="Lee J."/>
            <person name="Yang E.C."/>
            <person name="Graf L."/>
            <person name="Yang J.H."/>
            <person name="Qiu H."/>
            <person name="Zel Zion U."/>
            <person name="Chan C.X."/>
            <person name="Stephens T.G."/>
            <person name="Weber A.P.M."/>
            <person name="Boo G.H."/>
            <person name="Boo S.M."/>
            <person name="Kim K.M."/>
            <person name="Shin Y."/>
            <person name="Jung M."/>
            <person name="Lee S.J."/>
            <person name="Yim H.S."/>
            <person name="Lee J.H."/>
            <person name="Bhattacharya D."/>
            <person name="Yoon H.S."/>
        </authorList>
    </citation>
    <scope>NUCLEOTIDE SEQUENCE [LARGE SCALE GENOMIC DNA]</scope>
    <source>
        <strain evidence="2 3">SKKU-2015</strain>
        <tissue evidence="2">Whole body</tissue>
    </source>
</reference>
<evidence type="ECO:0000256" key="1">
    <source>
        <dbReference type="SAM" id="MobiDB-lite"/>
    </source>
</evidence>
<proteinExistence type="predicted"/>
<dbReference type="Proteomes" id="UP000247409">
    <property type="component" value="Unassembled WGS sequence"/>
</dbReference>